<dbReference type="InterPro" id="IPR046351">
    <property type="entry name" value="UTP4"/>
</dbReference>
<dbReference type="Gene3D" id="2.130.10.10">
    <property type="entry name" value="YVTN repeat-like/Quinoprotein amine dehydrogenase"/>
    <property type="match status" value="3"/>
</dbReference>
<feature type="repeat" description="WD" evidence="1">
    <location>
        <begin position="204"/>
        <end position="245"/>
    </location>
</feature>
<reference evidence="4 5" key="1">
    <citation type="submission" date="2024-01" db="EMBL/GenBank/DDBJ databases">
        <authorList>
            <consortium name="Genoscope - CEA"/>
            <person name="William W."/>
        </authorList>
    </citation>
    <scope>NUCLEOTIDE SEQUENCE [LARGE SCALE GENOMIC DNA]</scope>
    <source>
        <strain evidence="4 5">29B2s-10</strain>
    </source>
</reference>
<keyword evidence="5" id="KW-1185">Reference proteome</keyword>
<dbReference type="PANTHER" id="PTHR44163:SF1">
    <property type="entry name" value="U3 SMALL NUCLEOLAR RNA-ASSOCIATED PROTEIN 4 HOMOLOG"/>
    <property type="match status" value="1"/>
</dbReference>
<proteinExistence type="predicted"/>
<dbReference type="InterPro" id="IPR015943">
    <property type="entry name" value="WD40/YVTN_repeat-like_dom_sf"/>
</dbReference>
<keyword evidence="1" id="KW-0853">WD repeat</keyword>
<dbReference type="InterPro" id="IPR001680">
    <property type="entry name" value="WD40_rpt"/>
</dbReference>
<gene>
    <name evidence="4" type="primary">UTP4</name>
    <name evidence="4" type="ORF">CAAN4_G13872</name>
</gene>
<dbReference type="EMBL" id="OZ004259">
    <property type="protein sequence ID" value="CAK7918578.1"/>
    <property type="molecule type" value="Genomic_DNA"/>
</dbReference>
<evidence type="ECO:0000313" key="4">
    <source>
        <dbReference type="EMBL" id="CAK7918578.1"/>
    </source>
</evidence>
<dbReference type="PROSITE" id="PS50082">
    <property type="entry name" value="WD_REPEATS_2"/>
    <property type="match status" value="1"/>
</dbReference>
<evidence type="ECO:0000256" key="3">
    <source>
        <dbReference type="SAM" id="MobiDB-lite"/>
    </source>
</evidence>
<dbReference type="Pfam" id="PF00400">
    <property type="entry name" value="WD40"/>
    <property type="match status" value="2"/>
</dbReference>
<dbReference type="Proteomes" id="UP001497600">
    <property type="component" value="Chromosome G"/>
</dbReference>
<organism evidence="4 5">
    <name type="scientific">[Candida] anglica</name>
    <dbReference type="NCBI Taxonomy" id="148631"/>
    <lineage>
        <taxon>Eukaryota</taxon>
        <taxon>Fungi</taxon>
        <taxon>Dikarya</taxon>
        <taxon>Ascomycota</taxon>
        <taxon>Saccharomycotina</taxon>
        <taxon>Pichiomycetes</taxon>
        <taxon>Debaryomycetaceae</taxon>
        <taxon>Kurtzmaniella</taxon>
    </lineage>
</organism>
<evidence type="ECO:0000313" key="5">
    <source>
        <dbReference type="Proteomes" id="UP001497600"/>
    </source>
</evidence>
<feature type="region of interest" description="Disordered" evidence="3">
    <location>
        <begin position="643"/>
        <end position="666"/>
    </location>
</feature>
<protein>
    <submittedName>
        <fullName evidence="4">U3 small nucleolar RNA-associated protein 4</fullName>
    </submittedName>
</protein>
<feature type="coiled-coil region" evidence="2">
    <location>
        <begin position="668"/>
        <end position="707"/>
    </location>
</feature>
<dbReference type="InterPro" id="IPR036322">
    <property type="entry name" value="WD40_repeat_dom_sf"/>
</dbReference>
<dbReference type="SMART" id="SM00320">
    <property type="entry name" value="WD40"/>
    <property type="match status" value="8"/>
</dbReference>
<accession>A0ABP0EIJ3</accession>
<keyword evidence="2" id="KW-0175">Coiled coil</keyword>
<name>A0ABP0EIJ3_9ASCO</name>
<evidence type="ECO:0000256" key="1">
    <source>
        <dbReference type="PROSITE-ProRule" id="PRU00221"/>
    </source>
</evidence>
<dbReference type="PANTHER" id="PTHR44163">
    <property type="entry name" value="U3 SMALL NUCLEOLAR RNA-ASSOCIATED PROTEIN 4 HOMOLOG"/>
    <property type="match status" value="1"/>
</dbReference>
<evidence type="ECO:0000256" key="2">
    <source>
        <dbReference type="SAM" id="Coils"/>
    </source>
</evidence>
<dbReference type="SUPFAM" id="SSF50978">
    <property type="entry name" value="WD40 repeat-like"/>
    <property type="match status" value="2"/>
</dbReference>
<sequence>MDIHRARFVDYSPHTITAMAFSHKSQADAAAPANLRLAVGRSNGDIEVWNPRHGWTHELTLYGARGRSIEGLCWASDDQVPRLFSIGGSTVVTEWDMTTQKPAANYDCNAGIIWSIDSSASGKNLAVGCDDGSVVIIDISGGPGSLEHSLVCQRQDSRVLSVCWYEDELVVGGCADARLRCWATGAVGSTGRGRLIGTMRVDKSKTESTLVWSVQVLPESRQIVSGDSTGSVKFWDLNQHTLIQSFKVHDADVLCVVRDASESKIFSAGVDRKIHQFQLIKPSSSTKSSKWVHINSRLLHSNDVRTMAVYEARGCNFLLSGGVEKSIVISSVSHFHDGRYRKLSVTQQRPNVTVNEDQKLIVMWQDQTVKVWKVLNEDGTGKTHKLVSKLSLADDENITHVSINDEASLLAVSTLTSVKLFHLTHDNKKVTVQKIRDTNFDSLVDGAKQVVLYSADKLLILTADNEIYNFRISEESIELESELETHESANSIKHPYGNNINNIVISQDNSQVVISRFNGLVEVLSLKGEESFVLTKLSSCPHIMCFSHSNTLLVVTDENKLYEFYVRNKKTTTKATNTVSLLTPWSKRNSEFLPKQFLTLEDKPHGMFIDQDSTSKRVWIYGSNWLSFFDLSENIPINKQYQNMSNSNRKRDRDGLQVQGSTVEDENNQEIDGNINILEDNVEILELSLKQSQIDSLREKIQSDEQTLNTSDTKPFWMTSKYRPILSARSFLDGIIVVELPSLVSSTPAFDLPKLKV</sequence>